<evidence type="ECO:0000259" key="1">
    <source>
        <dbReference type="PROSITE" id="PS50801"/>
    </source>
</evidence>
<dbReference type="RefSeq" id="WP_222872298.1">
    <property type="nucleotide sequence ID" value="NZ_CP039704.1"/>
</dbReference>
<sequence length="77" mass="8197">MSVGLVRIRLPDTLDLACAADLRSSLVDAINESSAIAIDASGVRSLTTPCIQVLLAASKDAQKETPKSLSKALRRRF</sequence>
<dbReference type="AlphaFoldDB" id="A0A4D7C346"/>
<dbReference type="Pfam" id="PF13466">
    <property type="entry name" value="STAS_2"/>
    <property type="match status" value="1"/>
</dbReference>
<accession>A0A4D7C346</accession>
<gene>
    <name evidence="2" type="ORF">E6W36_07940</name>
</gene>
<dbReference type="Gene3D" id="3.30.750.24">
    <property type="entry name" value="STAS domain"/>
    <property type="match status" value="1"/>
</dbReference>
<protein>
    <submittedName>
        <fullName evidence="2">STAS domain-containing protein</fullName>
    </submittedName>
</protein>
<feature type="domain" description="STAS" evidence="1">
    <location>
        <begin position="1"/>
        <end position="77"/>
    </location>
</feature>
<dbReference type="KEGG" id="hgn:E6W36_07940"/>
<dbReference type="PROSITE" id="PS50801">
    <property type="entry name" value="STAS"/>
    <property type="match status" value="1"/>
</dbReference>
<keyword evidence="3" id="KW-1185">Reference proteome</keyword>
<reference evidence="3" key="1">
    <citation type="submission" date="2019-04" db="EMBL/GenBank/DDBJ databases">
        <title>Complete genome sequence of Sphingomonas sp. W1-2-3.</title>
        <authorList>
            <person name="Im W.T."/>
        </authorList>
    </citation>
    <scope>NUCLEOTIDE SEQUENCE [LARGE SCALE GENOMIC DNA]</scope>
    <source>
        <strain evidence="3">W1-2-3</strain>
    </source>
</reference>
<dbReference type="InterPro" id="IPR036513">
    <property type="entry name" value="STAS_dom_sf"/>
</dbReference>
<evidence type="ECO:0000313" key="3">
    <source>
        <dbReference type="Proteomes" id="UP000298714"/>
    </source>
</evidence>
<dbReference type="SUPFAM" id="SSF52091">
    <property type="entry name" value="SpoIIaa-like"/>
    <property type="match status" value="1"/>
</dbReference>
<dbReference type="EMBL" id="CP039704">
    <property type="protein sequence ID" value="QCI79501.1"/>
    <property type="molecule type" value="Genomic_DNA"/>
</dbReference>
<evidence type="ECO:0000313" key="2">
    <source>
        <dbReference type="EMBL" id="QCI79501.1"/>
    </source>
</evidence>
<organism evidence="2 3">
    <name type="scientific">Hankyongella ginsenosidimutans</name>
    <dbReference type="NCBI Taxonomy" id="1763828"/>
    <lineage>
        <taxon>Bacteria</taxon>
        <taxon>Pseudomonadati</taxon>
        <taxon>Pseudomonadota</taxon>
        <taxon>Alphaproteobacteria</taxon>
        <taxon>Sphingomonadales</taxon>
        <taxon>Sphingomonadaceae</taxon>
        <taxon>Hankyongella</taxon>
    </lineage>
</organism>
<dbReference type="Proteomes" id="UP000298714">
    <property type="component" value="Chromosome"/>
</dbReference>
<dbReference type="InterPro" id="IPR058548">
    <property type="entry name" value="MlaB-like_STAS"/>
</dbReference>
<dbReference type="InterPro" id="IPR002645">
    <property type="entry name" value="STAS_dom"/>
</dbReference>
<name>A0A4D7C346_9SPHN</name>
<proteinExistence type="predicted"/>